<gene>
    <name evidence="2" type="ORF">FisN_40Lh025</name>
</gene>
<feature type="region of interest" description="Disordered" evidence="1">
    <location>
        <begin position="56"/>
        <end position="99"/>
    </location>
</feature>
<feature type="compositionally biased region" description="Basic and acidic residues" evidence="1">
    <location>
        <begin position="329"/>
        <end position="341"/>
    </location>
</feature>
<keyword evidence="3" id="KW-1185">Reference proteome</keyword>
<comment type="caution">
    <text evidence="2">The sequence shown here is derived from an EMBL/GenBank/DDBJ whole genome shotgun (WGS) entry which is preliminary data.</text>
</comment>
<protein>
    <submittedName>
        <fullName evidence="2">Uncharacterized protein</fullName>
    </submittedName>
</protein>
<feature type="region of interest" description="Disordered" evidence="1">
    <location>
        <begin position="1"/>
        <end position="20"/>
    </location>
</feature>
<accession>A0A1Z5J974</accession>
<dbReference type="AlphaFoldDB" id="A0A1Z5J974"/>
<reference evidence="2 3" key="1">
    <citation type="journal article" date="2015" name="Plant Cell">
        <title>Oil accumulation by the oleaginous diatom Fistulifera solaris as revealed by the genome and transcriptome.</title>
        <authorList>
            <person name="Tanaka T."/>
            <person name="Maeda Y."/>
            <person name="Veluchamy A."/>
            <person name="Tanaka M."/>
            <person name="Abida H."/>
            <person name="Marechal E."/>
            <person name="Bowler C."/>
            <person name="Muto M."/>
            <person name="Sunaga Y."/>
            <person name="Tanaka M."/>
            <person name="Yoshino T."/>
            <person name="Taniguchi T."/>
            <person name="Fukuda Y."/>
            <person name="Nemoto M."/>
            <person name="Matsumoto M."/>
            <person name="Wong P.S."/>
            <person name="Aburatani S."/>
            <person name="Fujibuchi W."/>
        </authorList>
    </citation>
    <scope>NUCLEOTIDE SEQUENCE [LARGE SCALE GENOMIC DNA]</scope>
    <source>
        <strain evidence="2 3">JPCC DA0580</strain>
    </source>
</reference>
<dbReference type="Proteomes" id="UP000198406">
    <property type="component" value="Unassembled WGS sequence"/>
</dbReference>
<organism evidence="2 3">
    <name type="scientific">Fistulifera solaris</name>
    <name type="common">Oleaginous diatom</name>
    <dbReference type="NCBI Taxonomy" id="1519565"/>
    <lineage>
        <taxon>Eukaryota</taxon>
        <taxon>Sar</taxon>
        <taxon>Stramenopiles</taxon>
        <taxon>Ochrophyta</taxon>
        <taxon>Bacillariophyta</taxon>
        <taxon>Bacillariophyceae</taxon>
        <taxon>Bacillariophycidae</taxon>
        <taxon>Naviculales</taxon>
        <taxon>Naviculaceae</taxon>
        <taxon>Fistulifera</taxon>
    </lineage>
</organism>
<name>A0A1Z5J974_FISSO</name>
<evidence type="ECO:0000256" key="1">
    <source>
        <dbReference type="SAM" id="MobiDB-lite"/>
    </source>
</evidence>
<evidence type="ECO:0000313" key="3">
    <source>
        <dbReference type="Proteomes" id="UP000198406"/>
    </source>
</evidence>
<dbReference type="InParanoid" id="A0A1Z5J974"/>
<dbReference type="EMBL" id="BDSP01000020">
    <property type="protein sequence ID" value="GAX10554.1"/>
    <property type="molecule type" value="Genomic_DNA"/>
</dbReference>
<feature type="region of interest" description="Disordered" evidence="1">
    <location>
        <begin position="329"/>
        <end position="355"/>
    </location>
</feature>
<proteinExistence type="predicted"/>
<feature type="compositionally biased region" description="Low complexity" evidence="1">
    <location>
        <begin position="57"/>
        <end position="71"/>
    </location>
</feature>
<sequence length="364" mass="41774">MATKNNITGDRSSNELAETQRRTWIHSLKLLKCSVPTEEKSWNDLSRFESRVPSDNRLLSPRTVSTSSSSLQQEHRQSTSPSLKANKAHESRHRASPPQFHSFERQFMTPPVAQKKEMSSQLRINDYDPPTTKVVTPEEHIEFIRDVFGSSRSHESLKEKGLPSRSKEATNRILLPVLDELPGRQLQQQGISLHMRRNSDNLQGLDFVSADCDFVSREEYQYNEIIETRKLITPVSGVWHKPQRSVQSPTRSDRADVSYVDEWNLLQEAKQQIASVKDFLRVVSLQTREPDDDNEVQDIGVETLLLQGHHVAFIEDSSLHAQSLKRDARFPRRTSFGEKPPRPPQSPKEYLRSSTGLKQKLVEF</sequence>
<evidence type="ECO:0000313" key="2">
    <source>
        <dbReference type="EMBL" id="GAX10554.1"/>
    </source>
</evidence>
<feature type="compositionally biased region" description="Polar residues" evidence="1">
    <location>
        <begin position="1"/>
        <end position="17"/>
    </location>
</feature>